<evidence type="ECO:0000313" key="2">
    <source>
        <dbReference type="EMBL" id="GGO57056.1"/>
    </source>
</evidence>
<protein>
    <submittedName>
        <fullName evidence="2">Uncharacterized protein</fullName>
    </submittedName>
</protein>
<gene>
    <name evidence="2" type="ORF">GCM10012287_52050</name>
</gene>
<name>A0ABQ2MW60_9ACTN</name>
<accession>A0ABQ2MW60</accession>
<feature type="compositionally biased region" description="Basic and acidic residues" evidence="1">
    <location>
        <begin position="1"/>
        <end position="15"/>
    </location>
</feature>
<evidence type="ECO:0000256" key="1">
    <source>
        <dbReference type="SAM" id="MobiDB-lite"/>
    </source>
</evidence>
<reference evidence="3" key="1">
    <citation type="journal article" date="2019" name="Int. J. Syst. Evol. Microbiol.">
        <title>The Global Catalogue of Microorganisms (GCM) 10K type strain sequencing project: providing services to taxonomists for standard genome sequencing and annotation.</title>
        <authorList>
            <consortium name="The Broad Institute Genomics Platform"/>
            <consortium name="The Broad Institute Genome Sequencing Center for Infectious Disease"/>
            <person name="Wu L."/>
            <person name="Ma J."/>
        </authorList>
    </citation>
    <scope>NUCLEOTIDE SEQUENCE [LARGE SCALE GENOMIC DNA]</scope>
    <source>
        <strain evidence="3">CGMCC 4.7178</strain>
    </source>
</reference>
<keyword evidence="3" id="KW-1185">Reference proteome</keyword>
<feature type="compositionally biased region" description="Basic and acidic residues" evidence="1">
    <location>
        <begin position="23"/>
        <end position="47"/>
    </location>
</feature>
<comment type="caution">
    <text evidence="2">The sequence shown here is derived from an EMBL/GenBank/DDBJ whole genome shotgun (WGS) entry which is preliminary data.</text>
</comment>
<proteinExistence type="predicted"/>
<feature type="compositionally biased region" description="Basic residues" evidence="1">
    <location>
        <begin position="105"/>
        <end position="114"/>
    </location>
</feature>
<feature type="compositionally biased region" description="Basic and acidic residues" evidence="1">
    <location>
        <begin position="71"/>
        <end position="82"/>
    </location>
</feature>
<sequence length="124" mass="14014">MPDSHDQRKRERKSGGDGPAAGKKADRPDPGHVRARRISAERGEVKAHGSAAAAPDGRRAAARPRPASGKESGHAGHSDAERLRRRARFLRERSEAKELRERVQPRRTRSARLRQALRMRTFRW</sequence>
<evidence type="ECO:0000313" key="3">
    <source>
        <dbReference type="Proteomes" id="UP000631535"/>
    </source>
</evidence>
<organism evidence="2 3">
    <name type="scientific">Streptomyces daqingensis</name>
    <dbReference type="NCBI Taxonomy" id="1472640"/>
    <lineage>
        <taxon>Bacteria</taxon>
        <taxon>Bacillati</taxon>
        <taxon>Actinomycetota</taxon>
        <taxon>Actinomycetes</taxon>
        <taxon>Kitasatosporales</taxon>
        <taxon>Streptomycetaceae</taxon>
        <taxon>Streptomyces</taxon>
    </lineage>
</organism>
<dbReference type="EMBL" id="BMMP01000023">
    <property type="protein sequence ID" value="GGO57056.1"/>
    <property type="molecule type" value="Genomic_DNA"/>
</dbReference>
<feature type="compositionally biased region" description="Basic and acidic residues" evidence="1">
    <location>
        <begin position="89"/>
        <end position="104"/>
    </location>
</feature>
<feature type="region of interest" description="Disordered" evidence="1">
    <location>
        <begin position="1"/>
        <end position="114"/>
    </location>
</feature>
<dbReference type="Proteomes" id="UP000631535">
    <property type="component" value="Unassembled WGS sequence"/>
</dbReference>